<evidence type="ECO:0000256" key="2">
    <source>
        <dbReference type="SAM" id="SignalP"/>
    </source>
</evidence>
<dbReference type="AlphaFoldDB" id="A0A9Q0EUS1"/>
<dbReference type="EMBL" id="JANIIK010000035">
    <property type="protein sequence ID" value="KAJ3613609.1"/>
    <property type="molecule type" value="Genomic_DNA"/>
</dbReference>
<feature type="signal peptide" evidence="2">
    <location>
        <begin position="1"/>
        <end position="24"/>
    </location>
</feature>
<feature type="region of interest" description="Disordered" evidence="1">
    <location>
        <begin position="25"/>
        <end position="71"/>
    </location>
</feature>
<keyword evidence="4" id="KW-1185">Reference proteome</keyword>
<feature type="chain" id="PRO_5040353463" description="Secreted protein" evidence="2">
    <location>
        <begin position="25"/>
        <end position="84"/>
    </location>
</feature>
<reference evidence="3" key="1">
    <citation type="submission" date="2022-07" db="EMBL/GenBank/DDBJ databases">
        <title>Chromosome-level genome of Muraenolepis orangiensis.</title>
        <authorList>
            <person name="Kim J."/>
        </authorList>
    </citation>
    <scope>NUCLEOTIDE SEQUENCE</scope>
    <source>
        <strain evidence="3">KU_S4_2022</strain>
        <tissue evidence="3">Muscle</tissue>
    </source>
</reference>
<evidence type="ECO:0008006" key="5">
    <source>
        <dbReference type="Google" id="ProtNLM"/>
    </source>
</evidence>
<dbReference type="Proteomes" id="UP001148018">
    <property type="component" value="Unassembled WGS sequence"/>
</dbReference>
<gene>
    <name evidence="3" type="ORF">NHX12_019855</name>
</gene>
<organism evidence="3 4">
    <name type="scientific">Muraenolepis orangiensis</name>
    <name type="common">Patagonian moray cod</name>
    <dbReference type="NCBI Taxonomy" id="630683"/>
    <lineage>
        <taxon>Eukaryota</taxon>
        <taxon>Metazoa</taxon>
        <taxon>Chordata</taxon>
        <taxon>Craniata</taxon>
        <taxon>Vertebrata</taxon>
        <taxon>Euteleostomi</taxon>
        <taxon>Actinopterygii</taxon>
        <taxon>Neopterygii</taxon>
        <taxon>Teleostei</taxon>
        <taxon>Neoteleostei</taxon>
        <taxon>Acanthomorphata</taxon>
        <taxon>Zeiogadaria</taxon>
        <taxon>Gadariae</taxon>
        <taxon>Gadiformes</taxon>
        <taxon>Muraenolepidoidei</taxon>
        <taxon>Muraenolepididae</taxon>
        <taxon>Muraenolepis</taxon>
    </lineage>
</organism>
<name>A0A9Q0EUS1_9TELE</name>
<sequence length="84" mass="9045">MTGSSGPWTPYSTLLITTITLVVSSWPHGPAHPEPHTGLRMIQAQRDSAPAGQTEDNNNNDDASGASRSGLACWSQRGRLKQWS</sequence>
<protein>
    <recommendedName>
        <fullName evidence="5">Secreted protein</fullName>
    </recommendedName>
</protein>
<evidence type="ECO:0000256" key="1">
    <source>
        <dbReference type="SAM" id="MobiDB-lite"/>
    </source>
</evidence>
<accession>A0A9Q0EUS1</accession>
<evidence type="ECO:0000313" key="3">
    <source>
        <dbReference type="EMBL" id="KAJ3613609.1"/>
    </source>
</evidence>
<comment type="caution">
    <text evidence="3">The sequence shown here is derived from an EMBL/GenBank/DDBJ whole genome shotgun (WGS) entry which is preliminary data.</text>
</comment>
<evidence type="ECO:0000313" key="4">
    <source>
        <dbReference type="Proteomes" id="UP001148018"/>
    </source>
</evidence>
<keyword evidence="2" id="KW-0732">Signal</keyword>
<proteinExistence type="predicted"/>